<evidence type="ECO:0000313" key="1">
    <source>
        <dbReference type="EMBL" id="VVV07003.1"/>
    </source>
</evidence>
<dbReference type="Gene3D" id="3.40.50.300">
    <property type="entry name" value="P-loop containing nucleotide triphosphate hydrolases"/>
    <property type="match status" value="1"/>
</dbReference>
<sequence>MPLAIPSLNAITSLISDQLSHHALGHCQLLTKSNVCEYTVITTNGGCITAFEIIGMSRYLTDATEEAYLSDVSKTLETIFRTPHRKIGIYLTRDPNRTATQLEDVFRSTQDSISRLGIEAKHFFEEQIKDLKSECSFERTILTVTTKSSISSRDSITIPTMVGESVNIDQMPPLAQNQFIETQSILQSHQAFCTSIQARLAEHITLEKQTSDRYLQIIKEEEELVALNQTKWRAKGIGDECDFALAENDEDFVTYPPLAWQLVTNDKERAYGDSSIIESNSNYIATVDREYFPITPEPFSKLLRSISSHIPLRCAYEFETGTEEIVTRLSAKKTWLMFFLFSKASRNIDSAINELTTYAEKENGTLLGGALSVATWASTLDKAKEYKKEIIQALTSWGSSTVKTPDCTYAAYASSLPAFARKPSARNCVQPIDKHIITAPITRPAAPMATGGICSSSLDGRLFPIDPATSTQNYSLNIITGGMGSGKTVFSSIFNNTFIFGKGNSNLPLMGYLDFGSGVHNYISALRNWLPKEQHYKVELIQFLNQSGNAFNILEPQFGLDQLEEQERAFAGAFLCRVVNGTSSQSVHPKLADVMEAIISELFRTNQESPMPYTERLGVYSGQETRLHTEIQELLNSGHINISNTERKTWYLIRDKLYQLGDEYFSHARFCHRQGSACLTELMQLLTSSSTLRSRFATYKTPAGDSIIDYIIISLDTLLSRYSKIFAYPSQIDISQARVIGVNLKGITGNSSDAETVNTKKLFGMLGKYVAEKNFWREPKSFMPLVPPLYKEMYEKIISLDTSMKKHSYGDEYKQYKSDEMDSLLDNSALIARKYGLCITISSQSVLHMPHETLKLATNLYILKMTNEDANYLAETYALSESFISEATRLVGMSNSSDFGRNMLYIGQFKSIKGYVVQILRNQITPSYLWNFASDAEDEMIKELAILRYGARDAYLRLAKLFPHGSALATIEARLKNSKFDSKRFTKEDIILELVGQLSEVSI</sequence>
<proteinExistence type="predicted"/>
<dbReference type="InterPro" id="IPR027417">
    <property type="entry name" value="P-loop_NTPase"/>
</dbReference>
<dbReference type="RefSeq" id="WP_192957889.1">
    <property type="nucleotide sequence ID" value="NZ_LR721753.1"/>
</dbReference>
<geneLocation type="plasmid" evidence="1">
    <name>pAWOD_2</name>
</geneLocation>
<dbReference type="AlphaFoldDB" id="A0A5Q4ZYQ6"/>
<dbReference type="EMBL" id="LR721753">
    <property type="protein sequence ID" value="VVV07003.1"/>
    <property type="molecule type" value="Genomic_DNA"/>
</dbReference>
<reference evidence="1" key="1">
    <citation type="submission" date="2019-09" db="EMBL/GenBank/DDBJ databases">
        <authorList>
            <person name="Hjerde E."/>
        </authorList>
    </citation>
    <scope>NUCLEOTIDE SEQUENCE [LARGE SCALE GENOMIC DNA]</scope>
    <source>
        <strain evidence="1">06/09/160</strain>
        <plasmid evidence="1">pAWOD_2</plasmid>
    </source>
</reference>
<organism evidence="1">
    <name type="scientific">Aliivibrio wodanis</name>
    <dbReference type="NCBI Taxonomy" id="80852"/>
    <lineage>
        <taxon>Bacteria</taxon>
        <taxon>Pseudomonadati</taxon>
        <taxon>Pseudomonadota</taxon>
        <taxon>Gammaproteobacteria</taxon>
        <taxon>Vibrionales</taxon>
        <taxon>Vibrionaceae</taxon>
        <taxon>Aliivibrio</taxon>
    </lineage>
</organism>
<protein>
    <submittedName>
        <fullName evidence="1">Uncharacterized protein</fullName>
    </submittedName>
</protein>
<accession>A0A5Q4ZYQ6</accession>
<keyword evidence="1" id="KW-0614">Plasmid</keyword>
<name>A0A5Q4ZYQ6_9GAMM</name>
<gene>
    <name evidence="1" type="ORF">AW0309160_04497</name>
</gene>